<evidence type="ECO:0000256" key="1">
    <source>
        <dbReference type="SAM" id="MobiDB-lite"/>
    </source>
</evidence>
<feature type="region of interest" description="Disordered" evidence="1">
    <location>
        <begin position="188"/>
        <end position="264"/>
    </location>
</feature>
<feature type="region of interest" description="Disordered" evidence="1">
    <location>
        <begin position="57"/>
        <end position="83"/>
    </location>
</feature>
<evidence type="ECO:0000313" key="2">
    <source>
        <dbReference type="EMBL" id="ACN36377.1"/>
    </source>
</evidence>
<dbReference type="EMBL" id="BT069480">
    <property type="protein sequence ID" value="ACN36377.1"/>
    <property type="molecule type" value="mRNA"/>
</dbReference>
<proteinExistence type="evidence at transcript level"/>
<dbReference type="AlphaFoldDB" id="C0PMG1"/>
<reference evidence="2" key="1">
    <citation type="journal article" date="2009" name="PLoS Genet.">
        <title>Sequencing, mapping, and analysis of 27,455 maize full-length cDNAs.</title>
        <authorList>
            <person name="Soderlund C."/>
            <person name="Descour A."/>
            <person name="Kudrna D."/>
            <person name="Bomhoff M."/>
            <person name="Boyd L."/>
            <person name="Currie J."/>
            <person name="Angelova A."/>
            <person name="Collura K."/>
            <person name="Wissotski M."/>
            <person name="Ashley E."/>
            <person name="Morrow D."/>
            <person name="Fernandes J."/>
            <person name="Walbot V."/>
            <person name="Yu Y."/>
        </authorList>
    </citation>
    <scope>NUCLEOTIDE SEQUENCE</scope>
    <source>
        <strain evidence="2">B73</strain>
    </source>
</reference>
<feature type="compositionally biased region" description="Basic residues" evidence="1">
    <location>
        <begin position="198"/>
        <end position="209"/>
    </location>
</feature>
<name>C0PMG1_MAIZE</name>
<protein>
    <submittedName>
        <fullName evidence="2">Uncharacterized protein</fullName>
    </submittedName>
</protein>
<accession>C0PMG1</accession>
<feature type="compositionally biased region" description="Basic residues" evidence="1">
    <location>
        <begin position="218"/>
        <end position="264"/>
    </location>
</feature>
<feature type="compositionally biased region" description="Basic residues" evidence="1">
    <location>
        <begin position="311"/>
        <end position="322"/>
    </location>
</feature>
<organism evidence="2">
    <name type="scientific">Zea mays</name>
    <name type="common">Maize</name>
    <dbReference type="NCBI Taxonomy" id="4577"/>
    <lineage>
        <taxon>Eukaryota</taxon>
        <taxon>Viridiplantae</taxon>
        <taxon>Streptophyta</taxon>
        <taxon>Embryophyta</taxon>
        <taxon>Tracheophyta</taxon>
        <taxon>Spermatophyta</taxon>
        <taxon>Magnoliopsida</taxon>
        <taxon>Liliopsida</taxon>
        <taxon>Poales</taxon>
        <taxon>Poaceae</taxon>
        <taxon>PACMAD clade</taxon>
        <taxon>Panicoideae</taxon>
        <taxon>Andropogonodae</taxon>
        <taxon>Andropogoneae</taxon>
        <taxon>Tripsacinae</taxon>
        <taxon>Zea</taxon>
    </lineage>
</organism>
<sequence length="358" mass="39647">MAILDEKLLYWAPPPREFFSKFILNRFRPGRLQCRHNTTARRQQREAVAHLVLQQGAGPEGEGLRRGRGAATAAARAERRRGGGELQHELVQPVHGAAPAQPQGAAARGVRVAARVPDHGAGAGGGRHVVALVAAGGAGPPGPALLRLHLLGRLRLLQRRVRVPAGAPGAGPRARLGDVRALVLLPGPHRGGPAHGARPAHRLHRRRLPHGGAQPVPRRVRAHARRRPGLRPRRRRPRPRRRRTHDGRQARVHAGHRHHARIPPHRRLLRAQRAAVHGLDQVHLLHLLLLPPAHRRAVQRTPQAPAPTGGRPRRGWPRGLRRRARRHVLRLPPAGVRRAAPRQEMIHLMISTRRRQSL</sequence>
<feature type="region of interest" description="Disordered" evidence="1">
    <location>
        <begin position="298"/>
        <end position="322"/>
    </location>
</feature>